<keyword evidence="3" id="KW-1185">Reference proteome</keyword>
<evidence type="ECO:0000313" key="3">
    <source>
        <dbReference type="Proteomes" id="UP001465668"/>
    </source>
</evidence>
<gene>
    <name evidence="2" type="ORF">SCAR479_05862</name>
</gene>
<proteinExistence type="predicted"/>
<comment type="caution">
    <text evidence="2">The sequence shown here is derived from an EMBL/GenBank/DDBJ whole genome shotgun (WGS) entry which is preliminary data.</text>
</comment>
<sequence length="49" mass="5379">MAIIAVTELLWLTAPAGTFTSECKRVSYGILDVQDRWCANNAPELPKGK</sequence>
<organism evidence="2 3">
    <name type="scientific">Seiridium cardinale</name>
    <dbReference type="NCBI Taxonomy" id="138064"/>
    <lineage>
        <taxon>Eukaryota</taxon>
        <taxon>Fungi</taxon>
        <taxon>Dikarya</taxon>
        <taxon>Ascomycota</taxon>
        <taxon>Pezizomycotina</taxon>
        <taxon>Sordariomycetes</taxon>
        <taxon>Xylariomycetidae</taxon>
        <taxon>Amphisphaeriales</taxon>
        <taxon>Sporocadaceae</taxon>
        <taxon>Seiridium</taxon>
    </lineage>
</organism>
<name>A0ABR2XUJ5_9PEZI</name>
<feature type="chain" id="PRO_5045594881" evidence="1">
    <location>
        <begin position="19"/>
        <end position="49"/>
    </location>
</feature>
<evidence type="ECO:0000256" key="1">
    <source>
        <dbReference type="SAM" id="SignalP"/>
    </source>
</evidence>
<keyword evidence="1" id="KW-0732">Signal</keyword>
<feature type="signal peptide" evidence="1">
    <location>
        <begin position="1"/>
        <end position="18"/>
    </location>
</feature>
<reference evidence="2 3" key="1">
    <citation type="submission" date="2024-02" db="EMBL/GenBank/DDBJ databases">
        <title>First draft genome assembly of two strains of Seiridium cardinale.</title>
        <authorList>
            <person name="Emiliani G."/>
            <person name="Scali E."/>
        </authorList>
    </citation>
    <scope>NUCLEOTIDE SEQUENCE [LARGE SCALE GENOMIC DNA]</scope>
    <source>
        <strain evidence="2 3">BM-138-000479</strain>
    </source>
</reference>
<accession>A0ABR2XUJ5</accession>
<dbReference type="Proteomes" id="UP001465668">
    <property type="component" value="Unassembled WGS sequence"/>
</dbReference>
<evidence type="ECO:0000313" key="2">
    <source>
        <dbReference type="EMBL" id="KAK9777469.1"/>
    </source>
</evidence>
<dbReference type="EMBL" id="JARVKM010000021">
    <property type="protein sequence ID" value="KAK9777469.1"/>
    <property type="molecule type" value="Genomic_DNA"/>
</dbReference>
<protein>
    <submittedName>
        <fullName evidence="2">ABM domain-containing protein</fullName>
    </submittedName>
</protein>